<dbReference type="AlphaFoldDB" id="A0A3P1V904"/>
<dbReference type="STRING" id="1123309.GCA_000377005_00443"/>
<dbReference type="RefSeq" id="WP_124777813.1">
    <property type="nucleotide sequence ID" value="NZ_RQZA01000011.1"/>
</dbReference>
<organism evidence="2 3">
    <name type="scientific">Streptococcus minor</name>
    <dbReference type="NCBI Taxonomy" id="229549"/>
    <lineage>
        <taxon>Bacteria</taxon>
        <taxon>Bacillati</taxon>
        <taxon>Bacillota</taxon>
        <taxon>Bacilli</taxon>
        <taxon>Lactobacillales</taxon>
        <taxon>Streptococcaceae</taxon>
        <taxon>Streptococcus</taxon>
    </lineage>
</organism>
<name>A0A3P1V904_9STRE</name>
<dbReference type="Gene3D" id="3.40.30.10">
    <property type="entry name" value="Glutaredoxin"/>
    <property type="match status" value="1"/>
</dbReference>
<dbReference type="InterPro" id="IPR013766">
    <property type="entry name" value="Thioredoxin_domain"/>
</dbReference>
<gene>
    <name evidence="2" type="ORF">EII38_08990</name>
</gene>
<dbReference type="PROSITE" id="PS51352">
    <property type="entry name" value="THIOREDOXIN_2"/>
    <property type="match status" value="1"/>
</dbReference>
<evidence type="ECO:0000313" key="2">
    <source>
        <dbReference type="EMBL" id="RRD29845.1"/>
    </source>
</evidence>
<dbReference type="PANTHER" id="PTHR10438">
    <property type="entry name" value="THIOREDOXIN"/>
    <property type="match status" value="1"/>
</dbReference>
<sequence>MKTPKTYEELAALVEAPGKTVLFFTADWCPDCQFIYPVMPTIEAEHPDFTFVRVDRDDFMDLAQKWNIFGIPSFVVLKDGQEIGRFVDKNRKTKAEITNFLQNLK</sequence>
<accession>A0A3P1V904</accession>
<evidence type="ECO:0000313" key="3">
    <source>
        <dbReference type="Proteomes" id="UP000281771"/>
    </source>
</evidence>
<reference evidence="2 3" key="1">
    <citation type="submission" date="2018-11" db="EMBL/GenBank/DDBJ databases">
        <title>Genomes From Bacteria Associated with the Canine Oral Cavity: a Test Case for Automated Genome-Based Taxonomic Assignment.</title>
        <authorList>
            <person name="Coil D.A."/>
            <person name="Jospin G."/>
            <person name="Darling A.E."/>
            <person name="Wallis C."/>
            <person name="Davis I.J."/>
            <person name="Harris S."/>
            <person name="Eisen J.A."/>
            <person name="Holcombe L.J."/>
            <person name="O'Flynn C."/>
        </authorList>
    </citation>
    <scope>NUCLEOTIDE SEQUENCE [LARGE SCALE GENOMIC DNA]</scope>
    <source>
        <strain evidence="2 3">OH4621_COT-116</strain>
    </source>
</reference>
<feature type="domain" description="Thioredoxin" evidence="1">
    <location>
        <begin position="1"/>
        <end position="105"/>
    </location>
</feature>
<keyword evidence="3" id="KW-1185">Reference proteome</keyword>
<dbReference type="CDD" id="cd02947">
    <property type="entry name" value="TRX_family"/>
    <property type="match status" value="1"/>
</dbReference>
<evidence type="ECO:0000259" key="1">
    <source>
        <dbReference type="PROSITE" id="PS51352"/>
    </source>
</evidence>
<dbReference type="InterPro" id="IPR036249">
    <property type="entry name" value="Thioredoxin-like_sf"/>
</dbReference>
<dbReference type="PANTHER" id="PTHR10438:SF468">
    <property type="entry name" value="THIOREDOXIN-1-RELATED"/>
    <property type="match status" value="1"/>
</dbReference>
<protein>
    <submittedName>
        <fullName evidence="2">Thioredoxin</fullName>
    </submittedName>
</protein>
<dbReference type="SUPFAM" id="SSF52833">
    <property type="entry name" value="Thioredoxin-like"/>
    <property type="match status" value="1"/>
</dbReference>
<proteinExistence type="predicted"/>
<dbReference type="Pfam" id="PF00085">
    <property type="entry name" value="Thioredoxin"/>
    <property type="match status" value="1"/>
</dbReference>
<dbReference type="EMBL" id="RQZA01000011">
    <property type="protein sequence ID" value="RRD29845.1"/>
    <property type="molecule type" value="Genomic_DNA"/>
</dbReference>
<dbReference type="InterPro" id="IPR050620">
    <property type="entry name" value="Thioredoxin_H-type-like"/>
</dbReference>
<comment type="caution">
    <text evidence="2">The sequence shown here is derived from an EMBL/GenBank/DDBJ whole genome shotgun (WGS) entry which is preliminary data.</text>
</comment>
<dbReference type="Proteomes" id="UP000281771">
    <property type="component" value="Unassembled WGS sequence"/>
</dbReference>